<dbReference type="AlphaFoldDB" id="A0AAV3QBP5"/>
<evidence type="ECO:0000313" key="2">
    <source>
        <dbReference type="Proteomes" id="UP001454036"/>
    </source>
</evidence>
<keyword evidence="2" id="KW-1185">Reference proteome</keyword>
<sequence>MGTQIQSETYFLRHCSRNLSRNISTGRWLSYQDGKVLENIQHENLSSPWQGLMDKEMGGEEGCEITKLTLPKVT</sequence>
<comment type="caution">
    <text evidence="1">The sequence shown here is derived from an EMBL/GenBank/DDBJ whole genome shotgun (WGS) entry which is preliminary data.</text>
</comment>
<accession>A0AAV3QBP5</accession>
<name>A0AAV3QBP5_LITER</name>
<evidence type="ECO:0000313" key="1">
    <source>
        <dbReference type="EMBL" id="GAA0161033.1"/>
    </source>
</evidence>
<protein>
    <submittedName>
        <fullName evidence="1">Uncharacterized protein</fullName>
    </submittedName>
</protein>
<organism evidence="1 2">
    <name type="scientific">Lithospermum erythrorhizon</name>
    <name type="common">Purple gromwell</name>
    <name type="synonym">Lithospermum officinale var. erythrorhizon</name>
    <dbReference type="NCBI Taxonomy" id="34254"/>
    <lineage>
        <taxon>Eukaryota</taxon>
        <taxon>Viridiplantae</taxon>
        <taxon>Streptophyta</taxon>
        <taxon>Embryophyta</taxon>
        <taxon>Tracheophyta</taxon>
        <taxon>Spermatophyta</taxon>
        <taxon>Magnoliopsida</taxon>
        <taxon>eudicotyledons</taxon>
        <taxon>Gunneridae</taxon>
        <taxon>Pentapetalae</taxon>
        <taxon>asterids</taxon>
        <taxon>lamiids</taxon>
        <taxon>Boraginales</taxon>
        <taxon>Boraginaceae</taxon>
        <taxon>Boraginoideae</taxon>
        <taxon>Lithospermeae</taxon>
        <taxon>Lithospermum</taxon>
    </lineage>
</organism>
<proteinExistence type="predicted"/>
<gene>
    <name evidence="1" type="ORF">LIER_39151</name>
</gene>
<dbReference type="Proteomes" id="UP001454036">
    <property type="component" value="Unassembled WGS sequence"/>
</dbReference>
<reference evidence="1 2" key="1">
    <citation type="submission" date="2024-01" db="EMBL/GenBank/DDBJ databases">
        <title>The complete chloroplast genome sequence of Lithospermum erythrorhizon: insights into the phylogenetic relationship among Boraginaceae species and the maternal lineages of purple gromwells.</title>
        <authorList>
            <person name="Okada T."/>
            <person name="Watanabe K."/>
        </authorList>
    </citation>
    <scope>NUCLEOTIDE SEQUENCE [LARGE SCALE GENOMIC DNA]</scope>
</reference>
<dbReference type="EMBL" id="BAABME010020653">
    <property type="protein sequence ID" value="GAA0161033.1"/>
    <property type="molecule type" value="Genomic_DNA"/>
</dbReference>